<dbReference type="Proteomes" id="UP000624419">
    <property type="component" value="Unassembled WGS sequence"/>
</dbReference>
<dbReference type="Gene3D" id="3.40.1260.10">
    <property type="entry name" value="DsrEFH-like"/>
    <property type="match status" value="1"/>
</dbReference>
<evidence type="ECO:0000256" key="4">
    <source>
        <dbReference type="ARBA" id="ARBA00022679"/>
    </source>
</evidence>
<keyword evidence="4" id="KW-0808">Transferase</keyword>
<dbReference type="PANTHER" id="PTHR34874:SF3">
    <property type="entry name" value="SULFURTRANSFERASE TUSD"/>
    <property type="match status" value="1"/>
</dbReference>
<dbReference type="NCBIfam" id="NF001237">
    <property type="entry name" value="PRK00207.1"/>
    <property type="match status" value="1"/>
</dbReference>
<protein>
    <submittedName>
        <fullName evidence="5">Sulfurtransferase complex subunit TusD</fullName>
    </submittedName>
</protein>
<proteinExistence type="inferred from homology"/>
<reference evidence="5 6" key="1">
    <citation type="submission" date="2020-04" db="EMBL/GenBank/DDBJ databases">
        <title>Salinimonas sp. HHU 13199.</title>
        <authorList>
            <person name="Cui X."/>
            <person name="Zhang D."/>
        </authorList>
    </citation>
    <scope>NUCLEOTIDE SEQUENCE [LARGE SCALE GENOMIC DNA]</scope>
    <source>
        <strain evidence="5 6">HHU 13199</strain>
    </source>
</reference>
<dbReference type="Pfam" id="PF02635">
    <property type="entry name" value="DsrE"/>
    <property type="match status" value="1"/>
</dbReference>
<sequence length="129" mass="14399">MAVYSLLITHSPFEITKTVAAQAFASELIAQGQTLKNIFFYGEGTHHANALVQLPSDEYQWHHRWQRIQTMAQCSLLVCVTAAVKRGLLSEIEANEAGIDMATITSPFEQAGLGEFFTQLHKCDQLVQF</sequence>
<evidence type="ECO:0000256" key="2">
    <source>
        <dbReference type="ARBA" id="ARBA00007067"/>
    </source>
</evidence>
<dbReference type="RefSeq" id="WP_191021883.1">
    <property type="nucleotide sequence ID" value="NZ_JABBXD010000001.1"/>
</dbReference>
<evidence type="ECO:0000313" key="6">
    <source>
        <dbReference type="Proteomes" id="UP000624419"/>
    </source>
</evidence>
<evidence type="ECO:0000313" key="5">
    <source>
        <dbReference type="EMBL" id="MBD3584423.1"/>
    </source>
</evidence>
<gene>
    <name evidence="5" type="primary">tusD</name>
    <name evidence="5" type="ORF">HHX48_01575</name>
</gene>
<dbReference type="InterPro" id="IPR003787">
    <property type="entry name" value="Sulphur_relay_DsrE/F-like"/>
</dbReference>
<keyword evidence="6" id="KW-1185">Reference proteome</keyword>
<dbReference type="EMBL" id="JABBXD010000001">
    <property type="protein sequence ID" value="MBD3584423.1"/>
    <property type="molecule type" value="Genomic_DNA"/>
</dbReference>
<dbReference type="NCBIfam" id="TIGR03012">
    <property type="entry name" value="sulf_tusD_dsrE"/>
    <property type="match status" value="1"/>
</dbReference>
<evidence type="ECO:0000256" key="1">
    <source>
        <dbReference type="ARBA" id="ARBA00004496"/>
    </source>
</evidence>
<dbReference type="PANTHER" id="PTHR34874">
    <property type="entry name" value="PROTEIN YCHN"/>
    <property type="match status" value="1"/>
</dbReference>
<dbReference type="InterPro" id="IPR027396">
    <property type="entry name" value="DsrEFH-like"/>
</dbReference>
<comment type="caution">
    <text evidence="5">The sequence shown here is derived from an EMBL/GenBank/DDBJ whole genome shotgun (WGS) entry which is preliminary data.</text>
</comment>
<comment type="similarity">
    <text evidence="2">Belongs to the DsrE/TusD family.</text>
</comment>
<keyword evidence="3" id="KW-0963">Cytoplasm</keyword>
<accession>A0ABR8LFW4</accession>
<evidence type="ECO:0000256" key="3">
    <source>
        <dbReference type="ARBA" id="ARBA00022490"/>
    </source>
</evidence>
<dbReference type="SUPFAM" id="SSF75169">
    <property type="entry name" value="DsrEFH-like"/>
    <property type="match status" value="1"/>
</dbReference>
<organism evidence="5 6">
    <name type="scientific">Salinimonas profundi</name>
    <dbReference type="NCBI Taxonomy" id="2729140"/>
    <lineage>
        <taxon>Bacteria</taxon>
        <taxon>Pseudomonadati</taxon>
        <taxon>Pseudomonadota</taxon>
        <taxon>Gammaproteobacteria</taxon>
        <taxon>Alteromonadales</taxon>
        <taxon>Alteromonadaceae</taxon>
        <taxon>Alteromonas/Salinimonas group</taxon>
        <taxon>Salinimonas</taxon>
    </lineage>
</organism>
<dbReference type="InterPro" id="IPR017463">
    <property type="entry name" value="Sulphur_relay_TusD/DsrE"/>
</dbReference>
<comment type="subcellular location">
    <subcellularLocation>
        <location evidence="1">Cytoplasm</location>
    </subcellularLocation>
</comment>
<name>A0ABR8LFW4_9ALTE</name>